<proteinExistence type="inferred from homology"/>
<dbReference type="PANTHER" id="PTHR30069">
    <property type="entry name" value="TONB-DEPENDENT OUTER MEMBRANE RECEPTOR"/>
    <property type="match status" value="1"/>
</dbReference>
<dbReference type="SUPFAM" id="SSF49464">
    <property type="entry name" value="Carboxypeptidase regulatory domain-like"/>
    <property type="match status" value="1"/>
</dbReference>
<keyword evidence="11" id="KW-0675">Receptor</keyword>
<dbReference type="GO" id="GO:0015344">
    <property type="term" value="F:siderophore uptake transmembrane transporter activity"/>
    <property type="evidence" value="ECO:0007669"/>
    <property type="project" value="TreeGrafter"/>
</dbReference>
<keyword evidence="12" id="KW-1185">Reference proteome</keyword>
<evidence type="ECO:0000256" key="3">
    <source>
        <dbReference type="ARBA" id="ARBA00022452"/>
    </source>
</evidence>
<evidence type="ECO:0000256" key="5">
    <source>
        <dbReference type="ARBA" id="ARBA00022729"/>
    </source>
</evidence>
<evidence type="ECO:0000256" key="1">
    <source>
        <dbReference type="ARBA" id="ARBA00004571"/>
    </source>
</evidence>
<evidence type="ECO:0000256" key="2">
    <source>
        <dbReference type="ARBA" id="ARBA00022448"/>
    </source>
</evidence>
<dbReference type="AlphaFoldDB" id="A0A7X9P0Z4"/>
<dbReference type="Gene3D" id="2.170.130.10">
    <property type="entry name" value="TonB-dependent receptor, plug domain"/>
    <property type="match status" value="1"/>
</dbReference>
<dbReference type="SUPFAM" id="SSF56935">
    <property type="entry name" value="Porins"/>
    <property type="match status" value="1"/>
</dbReference>
<dbReference type="Proteomes" id="UP000576082">
    <property type="component" value="Unassembled WGS sequence"/>
</dbReference>
<dbReference type="RefSeq" id="WP_169655002.1">
    <property type="nucleotide sequence ID" value="NZ_JABANE010000006.1"/>
</dbReference>
<evidence type="ECO:0000256" key="7">
    <source>
        <dbReference type="ARBA" id="ARBA00023237"/>
    </source>
</evidence>
<dbReference type="GO" id="GO:0009279">
    <property type="term" value="C:cell outer membrane"/>
    <property type="evidence" value="ECO:0007669"/>
    <property type="project" value="UniProtKB-SubCell"/>
</dbReference>
<dbReference type="Pfam" id="PF07715">
    <property type="entry name" value="Plug"/>
    <property type="match status" value="1"/>
</dbReference>
<dbReference type="Gene3D" id="2.40.170.20">
    <property type="entry name" value="TonB-dependent receptor, beta-barrel domain"/>
    <property type="match status" value="1"/>
</dbReference>
<evidence type="ECO:0000256" key="8">
    <source>
        <dbReference type="PROSITE-ProRule" id="PRU01360"/>
    </source>
</evidence>
<dbReference type="Pfam" id="PF13715">
    <property type="entry name" value="CarbopepD_reg_2"/>
    <property type="match status" value="1"/>
</dbReference>
<keyword evidence="4 8" id="KW-0812">Transmembrane</keyword>
<reference evidence="11 12" key="1">
    <citation type="submission" date="2020-04" db="EMBL/GenBank/DDBJ databases">
        <title>Flammeovirga sp. SR4, a novel species isolated from seawater.</title>
        <authorList>
            <person name="Wang X."/>
        </authorList>
    </citation>
    <scope>NUCLEOTIDE SEQUENCE [LARGE SCALE GENOMIC DNA]</scope>
    <source>
        <strain evidence="11 12">ATCC 23126</strain>
    </source>
</reference>
<evidence type="ECO:0000256" key="6">
    <source>
        <dbReference type="ARBA" id="ARBA00023136"/>
    </source>
</evidence>
<dbReference type="InterPro" id="IPR039426">
    <property type="entry name" value="TonB-dep_rcpt-like"/>
</dbReference>
<dbReference type="PROSITE" id="PS52016">
    <property type="entry name" value="TONB_DEPENDENT_REC_3"/>
    <property type="match status" value="1"/>
</dbReference>
<feature type="domain" description="TonB-dependent transporter Oar-like beta-barrel" evidence="10">
    <location>
        <begin position="422"/>
        <end position="596"/>
    </location>
</feature>
<evidence type="ECO:0000256" key="4">
    <source>
        <dbReference type="ARBA" id="ARBA00022692"/>
    </source>
</evidence>
<sequence length="774" mass="86662">MNINSFLLIILLLISSISFGQTKYTLSGQIKDGSNGEDLPFATVTVKELKGVGVTANTYGYYSLSLPQGNYTVIYKYIGYEVIEKSIVLDKNVTLSLELSPASQSLEEVVVTAEREDRNITANEGSVTRIDTKAIKELPTFGGEVDIIKVMQTQPGVKTSGEGGSGFYVRGGGLDQNLVLLDEAPVYNPSHLLGFFSVFNGDAIKGATMYKGGMMPEYGGRTSSVLDIRMKDGNAKEHTVAGGIGTIASRLTVEGPIVKDKGSFMISGRRTYADLFLGLSNDPSFSNSSLYFYDLNLKANYRISEKDRIFISGYFGQDKLGVDGSINMNYGNGTGTVRWNHVFNSKLFSNTSFIISNYSYEFGFGSGEDRIGLESVIKDLNFKQDFSYYASTKHTLKFGFNAINHTIEPGNLSAGANTGVNPKNSEQKYGIEGAFYIQDEFKVSNRLSINYGLRYSLFQGLGTGTEYYYNDKGEVIGAKKYGDGEQMQYYGGLEPRLSANYIINTKSSVKLGYNKNYQYLHMLSNSTSSSPTDTWIMSSNNVKPQEAEQISLGYFRNFKDNAFETSVEAYYKDMQNVIDYKTGANVFLNEQLEGDLVYGKGRAYGLEFMVKKNKGRLTGWLGYTLARSEKQFDEINNGQWFAARQDRIHDINLVAIYKLSPKVTLSGNFVYYTGDAVTFPSGRYEVDGKVVPYYTERNGYRMPDYHRLDLALTWIRKKTDKFESSWNFSLYNVYGRENAYTISFEPNEEDPNKTEAVQVALFKWVPSVTYNFKF</sequence>
<comment type="similarity">
    <text evidence="8">Belongs to the TonB-dependent receptor family.</text>
</comment>
<name>A0A7X9P0Z4_9BACT</name>
<evidence type="ECO:0000259" key="9">
    <source>
        <dbReference type="Pfam" id="PF07715"/>
    </source>
</evidence>
<dbReference type="GO" id="GO:0044718">
    <property type="term" value="P:siderophore transmembrane transport"/>
    <property type="evidence" value="ECO:0007669"/>
    <property type="project" value="TreeGrafter"/>
</dbReference>
<dbReference type="PANTHER" id="PTHR30069:SF29">
    <property type="entry name" value="HEMOGLOBIN AND HEMOGLOBIN-HAPTOGLOBIN-BINDING PROTEIN 1-RELATED"/>
    <property type="match status" value="1"/>
</dbReference>
<keyword evidence="3 8" id="KW-1134">Transmembrane beta strand</keyword>
<dbReference type="InterPro" id="IPR008969">
    <property type="entry name" value="CarboxyPept-like_regulatory"/>
</dbReference>
<dbReference type="InterPro" id="IPR057601">
    <property type="entry name" value="Oar-like_b-barrel"/>
</dbReference>
<dbReference type="Gene3D" id="2.60.40.1120">
    <property type="entry name" value="Carboxypeptidase-like, regulatory domain"/>
    <property type="match status" value="1"/>
</dbReference>
<accession>A0A7X9P0Z4</accession>
<keyword evidence="6 8" id="KW-0472">Membrane</keyword>
<evidence type="ECO:0000313" key="12">
    <source>
        <dbReference type="Proteomes" id="UP000576082"/>
    </source>
</evidence>
<keyword evidence="2 8" id="KW-0813">Transport</keyword>
<comment type="caution">
    <text evidence="11">The sequence shown here is derived from an EMBL/GenBank/DDBJ whole genome shotgun (WGS) entry which is preliminary data.</text>
</comment>
<comment type="subcellular location">
    <subcellularLocation>
        <location evidence="1 8">Cell outer membrane</location>
        <topology evidence="1 8">Multi-pass membrane protein</topology>
    </subcellularLocation>
</comment>
<evidence type="ECO:0000313" key="11">
    <source>
        <dbReference type="EMBL" id="NME66997.1"/>
    </source>
</evidence>
<feature type="domain" description="TonB-dependent receptor plug" evidence="9">
    <location>
        <begin position="125"/>
        <end position="222"/>
    </location>
</feature>
<organism evidence="11 12">
    <name type="scientific">Flammeovirga aprica JL-4</name>
    <dbReference type="NCBI Taxonomy" id="694437"/>
    <lineage>
        <taxon>Bacteria</taxon>
        <taxon>Pseudomonadati</taxon>
        <taxon>Bacteroidota</taxon>
        <taxon>Cytophagia</taxon>
        <taxon>Cytophagales</taxon>
        <taxon>Flammeovirgaceae</taxon>
        <taxon>Flammeovirga</taxon>
    </lineage>
</organism>
<keyword evidence="5" id="KW-0732">Signal</keyword>
<keyword evidence="7 8" id="KW-0998">Cell outer membrane</keyword>
<protein>
    <submittedName>
        <fullName evidence="11">TonB-dependent receptor</fullName>
    </submittedName>
</protein>
<dbReference type="InterPro" id="IPR036942">
    <property type="entry name" value="Beta-barrel_TonB_sf"/>
</dbReference>
<dbReference type="InterPro" id="IPR012910">
    <property type="entry name" value="Plug_dom"/>
</dbReference>
<evidence type="ECO:0000259" key="10">
    <source>
        <dbReference type="Pfam" id="PF25183"/>
    </source>
</evidence>
<dbReference type="EMBL" id="JABANE010000006">
    <property type="protein sequence ID" value="NME66997.1"/>
    <property type="molecule type" value="Genomic_DNA"/>
</dbReference>
<gene>
    <name evidence="11" type="ORF">HHU12_03370</name>
</gene>
<dbReference type="InterPro" id="IPR037066">
    <property type="entry name" value="Plug_dom_sf"/>
</dbReference>
<dbReference type="Pfam" id="PF25183">
    <property type="entry name" value="OMP_b-brl_4"/>
    <property type="match status" value="1"/>
</dbReference>